<gene>
    <name evidence="4" type="ORF">WR25_16097</name>
</gene>
<proteinExistence type="inferred from homology"/>
<dbReference type="EMBL" id="LIAE01010119">
    <property type="protein sequence ID" value="PAV66329.1"/>
    <property type="molecule type" value="Genomic_DNA"/>
</dbReference>
<dbReference type="GO" id="GO:0005615">
    <property type="term" value="C:extracellular space"/>
    <property type="evidence" value="ECO:0007669"/>
    <property type="project" value="InterPro"/>
</dbReference>
<dbReference type="InterPro" id="IPR023795">
    <property type="entry name" value="Serpin_CS"/>
</dbReference>
<dbReference type="SUPFAM" id="SSF56574">
    <property type="entry name" value="Serpins"/>
    <property type="match status" value="1"/>
</dbReference>
<dbReference type="Pfam" id="PF00079">
    <property type="entry name" value="Serpin"/>
    <property type="match status" value="2"/>
</dbReference>
<dbReference type="SMART" id="SM00093">
    <property type="entry name" value="SERPIN"/>
    <property type="match status" value="1"/>
</dbReference>
<sequence length="387" mass="42473">MFLEAETSFGVGVLQQLPLNESFVFSPLSIALALSLVHIGAKGGTKTEIGNAICKGANDDQLKQHYSFFTSAFANPVKGVEINLANKAFINKKYPLKKSYLTDIANAYKASAENVDFSDQTKAAAVINGFVKEHTKGRINEIIEKSKILHLRHLAECPSSYVKVKLPFKIPLEADSTFEICLAADSMAFLINALYLNVKWVDPFFPQNTVQADFFARNGQDRKAHICEEVQILALNYTNPEYRFIVMLPKQAVSLQKFIQGLSGGKFQSLLKTLKGTNVQIKIPKMKVETSSEMKKILTSIGIKSAFEDGADFSPMSDVPLKVSEVTHKAVIDVNEAGTTASAATVVEMLPGSAGGFFPDPIEFTADHPFLYAITFNNHPLFMGAFV</sequence>
<dbReference type="InterPro" id="IPR042178">
    <property type="entry name" value="Serpin_sf_1"/>
</dbReference>
<dbReference type="InterPro" id="IPR036186">
    <property type="entry name" value="Serpin_sf"/>
</dbReference>
<evidence type="ECO:0000313" key="5">
    <source>
        <dbReference type="Proteomes" id="UP000218231"/>
    </source>
</evidence>
<dbReference type="InterPro" id="IPR000215">
    <property type="entry name" value="Serpin_fam"/>
</dbReference>
<name>A0A2A2JXP3_9BILA</name>
<evidence type="ECO:0000259" key="3">
    <source>
        <dbReference type="SMART" id="SM00093"/>
    </source>
</evidence>
<dbReference type="Gene3D" id="2.30.39.10">
    <property type="entry name" value="Alpha-1-antitrypsin, domain 1"/>
    <property type="match status" value="1"/>
</dbReference>
<dbReference type="GO" id="GO:0004867">
    <property type="term" value="F:serine-type endopeptidase inhibitor activity"/>
    <property type="evidence" value="ECO:0007669"/>
    <property type="project" value="InterPro"/>
</dbReference>
<reference evidence="4 5" key="1">
    <citation type="journal article" date="2017" name="Curr. Biol.">
        <title>Genome architecture and evolution of a unichromosomal asexual nematode.</title>
        <authorList>
            <person name="Fradin H."/>
            <person name="Zegar C."/>
            <person name="Gutwein M."/>
            <person name="Lucas J."/>
            <person name="Kovtun M."/>
            <person name="Corcoran D."/>
            <person name="Baugh L.R."/>
            <person name="Kiontke K."/>
            <person name="Gunsalus K."/>
            <person name="Fitch D.H."/>
            <person name="Piano F."/>
        </authorList>
    </citation>
    <scope>NUCLEOTIDE SEQUENCE [LARGE SCALE GENOMIC DNA]</scope>
    <source>
        <strain evidence="4">PF1309</strain>
    </source>
</reference>
<dbReference type="InterPro" id="IPR023796">
    <property type="entry name" value="Serpin_dom"/>
</dbReference>
<dbReference type="PROSITE" id="PS00284">
    <property type="entry name" value="SERPIN"/>
    <property type="match status" value="1"/>
</dbReference>
<evidence type="ECO:0000256" key="1">
    <source>
        <dbReference type="ARBA" id="ARBA00009500"/>
    </source>
</evidence>
<dbReference type="STRING" id="2018661.A0A2A2JXP3"/>
<feature type="domain" description="Serpin" evidence="3">
    <location>
        <begin position="11"/>
        <end position="387"/>
    </location>
</feature>
<dbReference type="InterPro" id="IPR042185">
    <property type="entry name" value="Serpin_sf_2"/>
</dbReference>
<dbReference type="PANTHER" id="PTHR11461">
    <property type="entry name" value="SERINE PROTEASE INHIBITOR, SERPIN"/>
    <property type="match status" value="1"/>
</dbReference>
<comment type="similarity">
    <text evidence="1 2">Belongs to the serpin family.</text>
</comment>
<organism evidence="4 5">
    <name type="scientific">Diploscapter pachys</name>
    <dbReference type="NCBI Taxonomy" id="2018661"/>
    <lineage>
        <taxon>Eukaryota</taxon>
        <taxon>Metazoa</taxon>
        <taxon>Ecdysozoa</taxon>
        <taxon>Nematoda</taxon>
        <taxon>Chromadorea</taxon>
        <taxon>Rhabditida</taxon>
        <taxon>Rhabditina</taxon>
        <taxon>Rhabditomorpha</taxon>
        <taxon>Rhabditoidea</taxon>
        <taxon>Rhabditidae</taxon>
        <taxon>Diploscapter</taxon>
    </lineage>
</organism>
<dbReference type="AlphaFoldDB" id="A0A2A2JXP3"/>
<dbReference type="OrthoDB" id="9518664at2759"/>
<evidence type="ECO:0000256" key="2">
    <source>
        <dbReference type="RuleBase" id="RU000411"/>
    </source>
</evidence>
<dbReference type="Gene3D" id="3.30.497.10">
    <property type="entry name" value="Antithrombin, subunit I, domain 2"/>
    <property type="match status" value="1"/>
</dbReference>
<keyword evidence="5" id="KW-1185">Reference proteome</keyword>
<accession>A0A2A2JXP3</accession>
<protein>
    <recommendedName>
        <fullName evidence="3">Serpin domain-containing protein</fullName>
    </recommendedName>
</protein>
<evidence type="ECO:0000313" key="4">
    <source>
        <dbReference type="EMBL" id="PAV66329.1"/>
    </source>
</evidence>
<dbReference type="Proteomes" id="UP000218231">
    <property type="component" value="Unassembled WGS sequence"/>
</dbReference>
<dbReference type="PANTHER" id="PTHR11461:SF211">
    <property type="entry name" value="GH10112P-RELATED"/>
    <property type="match status" value="1"/>
</dbReference>
<comment type="caution">
    <text evidence="4">The sequence shown here is derived from an EMBL/GenBank/DDBJ whole genome shotgun (WGS) entry which is preliminary data.</text>
</comment>